<dbReference type="Proteomes" id="UP000681722">
    <property type="component" value="Unassembled WGS sequence"/>
</dbReference>
<reference evidence="3" key="1">
    <citation type="submission" date="2021-02" db="EMBL/GenBank/DDBJ databases">
        <authorList>
            <person name="Nowell W R."/>
        </authorList>
    </citation>
    <scope>NUCLEOTIDE SEQUENCE</scope>
</reference>
<dbReference type="AlphaFoldDB" id="A0A816CA70"/>
<organism evidence="3 6">
    <name type="scientific">Didymodactylos carnosus</name>
    <dbReference type="NCBI Taxonomy" id="1234261"/>
    <lineage>
        <taxon>Eukaryota</taxon>
        <taxon>Metazoa</taxon>
        <taxon>Spiralia</taxon>
        <taxon>Gnathifera</taxon>
        <taxon>Rotifera</taxon>
        <taxon>Eurotatoria</taxon>
        <taxon>Bdelloidea</taxon>
        <taxon>Philodinida</taxon>
        <taxon>Philodinidae</taxon>
        <taxon>Didymodactylos</taxon>
    </lineage>
</organism>
<keyword evidence="6" id="KW-1185">Reference proteome</keyword>
<evidence type="ECO:0000313" key="5">
    <source>
        <dbReference type="EMBL" id="CAF4508152.1"/>
    </source>
</evidence>
<proteinExistence type="predicted"/>
<sequence>KQDKSSKSPPKNPSSSPSSSDSCPESAKDLLKQLTVEDVKTWLQQTMFRHLAETWFIHNVNGKELLEIAKTGRLTNGTFVLSGYELIQFKDILNCFGFEQELE</sequence>
<comment type="caution">
    <text evidence="3">The sequence shown here is derived from an EMBL/GenBank/DDBJ whole genome shotgun (WGS) entry which is preliminary data.</text>
</comment>
<evidence type="ECO:0000256" key="1">
    <source>
        <dbReference type="SAM" id="MobiDB-lite"/>
    </source>
</evidence>
<dbReference type="EMBL" id="CAJOBC010107302">
    <property type="protein sequence ID" value="CAF4508152.1"/>
    <property type="molecule type" value="Genomic_DNA"/>
</dbReference>
<dbReference type="Proteomes" id="UP000682733">
    <property type="component" value="Unassembled WGS sequence"/>
</dbReference>
<feature type="region of interest" description="Disordered" evidence="1">
    <location>
        <begin position="1"/>
        <end position="27"/>
    </location>
</feature>
<accession>A0A816CA70</accession>
<protein>
    <recommendedName>
        <fullName evidence="7">SAM domain-containing protein</fullName>
    </recommendedName>
</protein>
<gene>
    <name evidence="3" type="ORF">GPM918_LOCUS43631</name>
    <name evidence="2" type="ORF">OVA965_LOCUS34129</name>
    <name evidence="5" type="ORF">SRO942_LOCUS45174</name>
    <name evidence="4" type="ORF">TMI583_LOCUS35041</name>
</gene>
<dbReference type="InterPro" id="IPR013761">
    <property type="entry name" value="SAM/pointed_sf"/>
</dbReference>
<feature type="compositionally biased region" description="Low complexity" evidence="1">
    <location>
        <begin position="7"/>
        <end position="25"/>
    </location>
</feature>
<dbReference type="SUPFAM" id="SSF47769">
    <property type="entry name" value="SAM/Pointed domain"/>
    <property type="match status" value="1"/>
</dbReference>
<evidence type="ECO:0000313" key="4">
    <source>
        <dbReference type="EMBL" id="CAF4230943.1"/>
    </source>
</evidence>
<name>A0A816CA70_9BILA</name>
<evidence type="ECO:0000313" key="2">
    <source>
        <dbReference type="EMBL" id="CAF1433114.1"/>
    </source>
</evidence>
<evidence type="ECO:0000313" key="6">
    <source>
        <dbReference type="Proteomes" id="UP000663829"/>
    </source>
</evidence>
<dbReference type="EMBL" id="CAJNOQ010040217">
    <property type="protein sequence ID" value="CAF1619311.1"/>
    <property type="molecule type" value="Genomic_DNA"/>
</dbReference>
<evidence type="ECO:0008006" key="7">
    <source>
        <dbReference type="Google" id="ProtNLM"/>
    </source>
</evidence>
<dbReference type="Proteomes" id="UP000677228">
    <property type="component" value="Unassembled WGS sequence"/>
</dbReference>
<dbReference type="Proteomes" id="UP000663829">
    <property type="component" value="Unassembled WGS sequence"/>
</dbReference>
<dbReference type="EMBL" id="CAJOBA010050126">
    <property type="protein sequence ID" value="CAF4230943.1"/>
    <property type="molecule type" value="Genomic_DNA"/>
</dbReference>
<dbReference type="EMBL" id="CAJNOK010028336">
    <property type="protein sequence ID" value="CAF1433114.1"/>
    <property type="molecule type" value="Genomic_DNA"/>
</dbReference>
<feature type="non-terminal residue" evidence="3">
    <location>
        <position position="1"/>
    </location>
</feature>
<dbReference type="OrthoDB" id="10040643at2759"/>
<evidence type="ECO:0000313" key="3">
    <source>
        <dbReference type="EMBL" id="CAF1619311.1"/>
    </source>
</evidence>